<comment type="caution">
    <text evidence="3">The sequence shown here is derived from an EMBL/GenBank/DDBJ whole genome shotgun (WGS) entry which is preliminary data.</text>
</comment>
<feature type="compositionally biased region" description="Low complexity" evidence="1">
    <location>
        <begin position="476"/>
        <end position="489"/>
    </location>
</feature>
<dbReference type="RefSeq" id="WP_165922256.1">
    <property type="nucleotide sequence ID" value="NZ_SMFZ01000001.1"/>
</dbReference>
<dbReference type="Pfam" id="PF10069">
    <property type="entry name" value="DICT"/>
    <property type="match status" value="1"/>
</dbReference>
<dbReference type="InterPro" id="IPR019278">
    <property type="entry name" value="DICT_dom"/>
</dbReference>
<evidence type="ECO:0000313" key="4">
    <source>
        <dbReference type="Proteomes" id="UP000295560"/>
    </source>
</evidence>
<name>A0A4R1I269_PSEEN</name>
<feature type="compositionally biased region" description="Basic and acidic residues" evidence="1">
    <location>
        <begin position="599"/>
        <end position="616"/>
    </location>
</feature>
<reference evidence="3 4" key="1">
    <citation type="submission" date="2019-03" db="EMBL/GenBank/DDBJ databases">
        <title>Sequencing the genomes of 1000 actinobacteria strains.</title>
        <authorList>
            <person name="Klenk H.-P."/>
        </authorList>
    </citation>
    <scope>NUCLEOTIDE SEQUENCE [LARGE SCALE GENOMIC DNA]</scope>
    <source>
        <strain evidence="3 4">DSM 44969</strain>
    </source>
</reference>
<evidence type="ECO:0000313" key="3">
    <source>
        <dbReference type="EMBL" id="TCK26579.1"/>
    </source>
</evidence>
<proteinExistence type="predicted"/>
<protein>
    <submittedName>
        <fullName evidence="3">Diguanylate cyclase/two-component system sensory protein</fullName>
    </submittedName>
</protein>
<sequence length="634" mass="65942">MTGRDGDRTGGAPIAERLSAWAGARAAPNAVDAARVLEQVSGQRPELTTKRSLVAVSHAIERAVLAAPHAEPTIVLALFQRMEYFERERATYERIARTGARVAIGFCDGPQHELPDGVAQVLLDPAEALVNEWSVVAVTPEAGAFLVATDQHGIEPGASSLEAGRRFRSRWGFSRVQATVELARLRLVIGGRLPEDMVRTIDRLLGETMSAGADPASSAGTPQEVWATSAAFHLAERLVSARSGSARLRAQLGDAHAAAAARHAAGTDPQSGLTTPDFLHRWSDGDGTTVLPVGLALFDLPAVSEASRGGTDTRAAYHAARRIASAVTQPLGPVDAAVRMSEREFLIVVPGASELHLARVCDDILEQLTLLSDGYPNVPLAGRLATTVTRNRPLPLRGLRDALAGIDAESDPGPRAAGATAGGDAIVVCATRPASSEDEPSPSVDRDTDGASAPAPETSGQQVIGHGRFPRPFPPARGESASASASGGRAPERDPAPSWGAALGGTPRGDDILGGSSPAATPAPEAEDSGNSVERTAGLGAASGARHGLDDEPGDATPPSSWDRPSWDTELPSGDGSDAAEDPAADATEEPGASVELPGADHDGRREPPPWRREDTLPPSTAVDEVRNLFGRRI</sequence>
<dbReference type="EMBL" id="SMFZ01000001">
    <property type="protein sequence ID" value="TCK26579.1"/>
    <property type="molecule type" value="Genomic_DNA"/>
</dbReference>
<feature type="domain" description="DICT" evidence="2">
    <location>
        <begin position="39"/>
        <end position="149"/>
    </location>
</feature>
<feature type="compositionally biased region" description="Acidic residues" evidence="1">
    <location>
        <begin position="578"/>
        <end position="589"/>
    </location>
</feature>
<organism evidence="3 4">
    <name type="scientific">Pseudonocardia endophytica</name>
    <dbReference type="NCBI Taxonomy" id="401976"/>
    <lineage>
        <taxon>Bacteria</taxon>
        <taxon>Bacillati</taxon>
        <taxon>Actinomycetota</taxon>
        <taxon>Actinomycetes</taxon>
        <taxon>Pseudonocardiales</taxon>
        <taxon>Pseudonocardiaceae</taxon>
        <taxon>Pseudonocardia</taxon>
    </lineage>
</organism>
<dbReference type="Proteomes" id="UP000295560">
    <property type="component" value="Unassembled WGS sequence"/>
</dbReference>
<dbReference type="AlphaFoldDB" id="A0A4R1I269"/>
<gene>
    <name evidence="3" type="ORF">EV378_2417</name>
</gene>
<keyword evidence="4" id="KW-1185">Reference proteome</keyword>
<evidence type="ECO:0000259" key="2">
    <source>
        <dbReference type="Pfam" id="PF10069"/>
    </source>
</evidence>
<evidence type="ECO:0000256" key="1">
    <source>
        <dbReference type="SAM" id="MobiDB-lite"/>
    </source>
</evidence>
<accession>A0A4R1I269</accession>
<feature type="region of interest" description="Disordered" evidence="1">
    <location>
        <begin position="432"/>
        <end position="634"/>
    </location>
</feature>